<name>A0A7D9IBS3_PARCT</name>
<dbReference type="EMBL" id="CACRXK020004101">
    <property type="protein sequence ID" value="CAB4001493.1"/>
    <property type="molecule type" value="Genomic_DNA"/>
</dbReference>
<comment type="caution">
    <text evidence="3">The sequence shown here is derived from an EMBL/GenBank/DDBJ whole genome shotgun (WGS) entry which is preliminary data.</text>
</comment>
<reference evidence="3" key="1">
    <citation type="submission" date="2020-04" db="EMBL/GenBank/DDBJ databases">
        <authorList>
            <person name="Alioto T."/>
            <person name="Alioto T."/>
            <person name="Gomez Garrido J."/>
        </authorList>
    </citation>
    <scope>NUCLEOTIDE SEQUENCE</scope>
    <source>
        <strain evidence="3">A484AB</strain>
    </source>
</reference>
<protein>
    <submittedName>
        <fullName evidence="3">Uncharacterized protein</fullName>
    </submittedName>
</protein>
<evidence type="ECO:0000256" key="2">
    <source>
        <dbReference type="SAM" id="MobiDB-lite"/>
    </source>
</evidence>
<gene>
    <name evidence="3" type="ORF">PACLA_8A011743</name>
</gene>
<evidence type="ECO:0000256" key="1">
    <source>
        <dbReference type="SAM" id="Coils"/>
    </source>
</evidence>
<dbReference type="Proteomes" id="UP001152795">
    <property type="component" value="Unassembled WGS sequence"/>
</dbReference>
<feature type="coiled-coil region" evidence="1">
    <location>
        <begin position="82"/>
        <end position="109"/>
    </location>
</feature>
<accession>A0A7D9IBS3</accession>
<organism evidence="3 4">
    <name type="scientific">Paramuricea clavata</name>
    <name type="common">Red gorgonian</name>
    <name type="synonym">Violescent sea-whip</name>
    <dbReference type="NCBI Taxonomy" id="317549"/>
    <lineage>
        <taxon>Eukaryota</taxon>
        <taxon>Metazoa</taxon>
        <taxon>Cnidaria</taxon>
        <taxon>Anthozoa</taxon>
        <taxon>Octocorallia</taxon>
        <taxon>Malacalcyonacea</taxon>
        <taxon>Plexauridae</taxon>
        <taxon>Paramuricea</taxon>
    </lineage>
</organism>
<feature type="compositionally biased region" description="Basic and acidic residues" evidence="2">
    <location>
        <begin position="1"/>
        <end position="10"/>
    </location>
</feature>
<proteinExistence type="predicted"/>
<sequence length="120" mass="13720">MPPKKKEAKQSPDLSLVGDSIDSSLPSIQAFKDMLDSRLNMQEKKIEAQIKDLNDVVRKQHKKSQEEMLVIQNSQNFIGAKFDELLAAVNSLKEENNQLKVENEKLKSKRWIAQRDGVID</sequence>
<feature type="region of interest" description="Disordered" evidence="2">
    <location>
        <begin position="1"/>
        <end position="20"/>
    </location>
</feature>
<dbReference type="AlphaFoldDB" id="A0A7D9IBS3"/>
<evidence type="ECO:0000313" key="4">
    <source>
        <dbReference type="Proteomes" id="UP001152795"/>
    </source>
</evidence>
<keyword evidence="1" id="KW-0175">Coiled coil</keyword>
<evidence type="ECO:0000313" key="3">
    <source>
        <dbReference type="EMBL" id="CAB4001493.1"/>
    </source>
</evidence>
<keyword evidence="4" id="KW-1185">Reference proteome</keyword>